<dbReference type="InterPro" id="IPR003660">
    <property type="entry name" value="HAMP_dom"/>
</dbReference>
<comment type="caution">
    <text evidence="9">The sequence shown here is derived from an EMBL/GenBank/DDBJ whole genome shotgun (WGS) entry which is preliminary data.</text>
</comment>
<keyword evidence="6" id="KW-0812">Transmembrane</keyword>
<name>A0A7X2LUC2_9BURK</name>
<dbReference type="SMART" id="SM00283">
    <property type="entry name" value="MA"/>
    <property type="match status" value="1"/>
</dbReference>
<dbReference type="PRINTS" id="PR00260">
    <property type="entry name" value="CHEMTRNSDUCR"/>
</dbReference>
<dbReference type="PROSITE" id="PS50111">
    <property type="entry name" value="CHEMOTAXIS_TRANSDUC_2"/>
    <property type="match status" value="1"/>
</dbReference>
<evidence type="ECO:0000256" key="2">
    <source>
        <dbReference type="ARBA" id="ARBA00022481"/>
    </source>
</evidence>
<evidence type="ECO:0000256" key="3">
    <source>
        <dbReference type="ARBA" id="ARBA00029447"/>
    </source>
</evidence>
<dbReference type="AlphaFoldDB" id="A0A7X2LUC2"/>
<feature type="coiled-coil region" evidence="5">
    <location>
        <begin position="81"/>
        <end position="108"/>
    </location>
</feature>
<accession>A0A7X2LUC2</accession>
<evidence type="ECO:0000313" key="9">
    <source>
        <dbReference type="EMBL" id="MRV73803.1"/>
    </source>
</evidence>
<dbReference type="GO" id="GO:0004888">
    <property type="term" value="F:transmembrane signaling receptor activity"/>
    <property type="evidence" value="ECO:0007669"/>
    <property type="project" value="InterPro"/>
</dbReference>
<dbReference type="Pfam" id="PF12729">
    <property type="entry name" value="4HB_MCP_1"/>
    <property type="match status" value="1"/>
</dbReference>
<dbReference type="RefSeq" id="WP_154376715.1">
    <property type="nucleotide sequence ID" value="NZ_WKJJ01000011.1"/>
</dbReference>
<dbReference type="GO" id="GO:0005886">
    <property type="term" value="C:plasma membrane"/>
    <property type="evidence" value="ECO:0007669"/>
    <property type="project" value="TreeGrafter"/>
</dbReference>
<protein>
    <submittedName>
        <fullName evidence="9">Methyl-accepting chemotaxis protein</fullName>
    </submittedName>
</protein>
<dbReference type="Gene3D" id="1.10.287.950">
    <property type="entry name" value="Methyl-accepting chemotaxis protein"/>
    <property type="match status" value="1"/>
</dbReference>
<dbReference type="FunFam" id="1.10.287.950:FF:000001">
    <property type="entry name" value="Methyl-accepting chemotaxis sensory transducer"/>
    <property type="match status" value="1"/>
</dbReference>
<dbReference type="EMBL" id="WKJJ01000011">
    <property type="protein sequence ID" value="MRV73803.1"/>
    <property type="molecule type" value="Genomic_DNA"/>
</dbReference>
<keyword evidence="5" id="KW-0175">Coiled coil</keyword>
<dbReference type="CDD" id="cd11386">
    <property type="entry name" value="MCP_signal"/>
    <property type="match status" value="1"/>
</dbReference>
<evidence type="ECO:0000256" key="5">
    <source>
        <dbReference type="SAM" id="Coils"/>
    </source>
</evidence>
<keyword evidence="10" id="KW-1185">Reference proteome</keyword>
<dbReference type="InterPro" id="IPR024478">
    <property type="entry name" value="HlyB_4HB_MCP"/>
</dbReference>
<dbReference type="InterPro" id="IPR004089">
    <property type="entry name" value="MCPsignal_dom"/>
</dbReference>
<keyword evidence="6" id="KW-0472">Membrane</keyword>
<sequence>MFHPTLKVRTRMALGFGLVFALLLAISALGLHNMGQAQASLDRIVHVNNVESQLALDMRTTLSARMISLRNLALTSEPAVLQAEKASLQQQAAKYAAAQDKLERLFATHADQGAAEQTVLNTIRSREQAALPLIDKASQLALSLKTDEAARVLMLDLDPVQVKWREALIDLLALVDQRNRAMADEAAASYRRNRTLLLALGAAALAACIAAAVVISRGLLRQLGGEPAYAAQVARSIAAGDLGVEVATAPRDEDSLLAAMKTMRDSLAAIVVQVRGGTDAIASASGQIASGNKDLSDRTQEQAAALEETVTFMERITATVQRNADSASRGNELAAAASDVAARGGDVVAQVVGTMNAINASAQKIVDIIGVIDGIAFQTNILALNAAVEAARAGEQGRGFAVVASEVRSLAQRSASAAKEIKALIVDSMEKVDSGSKQVDAAGATMDDVVASIGRVTGIMAEIAQASQEQRDGIGQVNRQVTDIDDATQRNAALVEQVTAAAEALHEQAGSLARVVSVFSLADDGLVASEGATQVLAFPARARQLPSAAGNDATVPARRAA</sequence>
<keyword evidence="2" id="KW-0488">Methylation</keyword>
<comment type="subcellular location">
    <subcellularLocation>
        <location evidence="1">Membrane</location>
    </subcellularLocation>
</comment>
<dbReference type="GO" id="GO:0006935">
    <property type="term" value="P:chemotaxis"/>
    <property type="evidence" value="ECO:0007669"/>
    <property type="project" value="InterPro"/>
</dbReference>
<dbReference type="InterPro" id="IPR051310">
    <property type="entry name" value="MCP_chemotaxis"/>
</dbReference>
<comment type="similarity">
    <text evidence="3">Belongs to the methyl-accepting chemotaxis (MCP) protein family.</text>
</comment>
<dbReference type="PANTHER" id="PTHR43531:SF14">
    <property type="entry name" value="METHYL-ACCEPTING CHEMOTAXIS PROTEIN I-RELATED"/>
    <property type="match status" value="1"/>
</dbReference>
<dbReference type="PROSITE" id="PS50885">
    <property type="entry name" value="HAMP"/>
    <property type="match status" value="1"/>
</dbReference>
<dbReference type="PANTHER" id="PTHR43531">
    <property type="entry name" value="PROTEIN ICFG"/>
    <property type="match status" value="1"/>
</dbReference>
<feature type="domain" description="HAMP" evidence="8">
    <location>
        <begin position="231"/>
        <end position="272"/>
    </location>
</feature>
<keyword evidence="6" id="KW-1133">Transmembrane helix</keyword>
<dbReference type="Proteomes" id="UP000446768">
    <property type="component" value="Unassembled WGS sequence"/>
</dbReference>
<keyword evidence="4" id="KW-0807">Transducer</keyword>
<evidence type="ECO:0000259" key="7">
    <source>
        <dbReference type="PROSITE" id="PS50111"/>
    </source>
</evidence>
<dbReference type="InterPro" id="IPR047347">
    <property type="entry name" value="YvaQ-like_sensor"/>
</dbReference>
<dbReference type="Pfam" id="PF00015">
    <property type="entry name" value="MCPsignal"/>
    <property type="match status" value="1"/>
</dbReference>
<feature type="domain" description="Methyl-accepting transducer" evidence="7">
    <location>
        <begin position="277"/>
        <end position="506"/>
    </location>
</feature>
<evidence type="ECO:0000256" key="1">
    <source>
        <dbReference type="ARBA" id="ARBA00004370"/>
    </source>
</evidence>
<dbReference type="CDD" id="cd19411">
    <property type="entry name" value="MCP2201-like_sensor"/>
    <property type="match status" value="1"/>
</dbReference>
<evidence type="ECO:0000256" key="4">
    <source>
        <dbReference type="PROSITE-ProRule" id="PRU00284"/>
    </source>
</evidence>
<evidence type="ECO:0000256" key="6">
    <source>
        <dbReference type="SAM" id="Phobius"/>
    </source>
</evidence>
<dbReference type="GO" id="GO:0007165">
    <property type="term" value="P:signal transduction"/>
    <property type="evidence" value="ECO:0007669"/>
    <property type="project" value="UniProtKB-KW"/>
</dbReference>
<evidence type="ECO:0000313" key="10">
    <source>
        <dbReference type="Proteomes" id="UP000446768"/>
    </source>
</evidence>
<feature type="transmembrane region" description="Helical" evidence="6">
    <location>
        <begin position="196"/>
        <end position="215"/>
    </location>
</feature>
<proteinExistence type="inferred from homology"/>
<dbReference type="SUPFAM" id="SSF58104">
    <property type="entry name" value="Methyl-accepting chemotaxis protein (MCP) signaling domain"/>
    <property type="match status" value="1"/>
</dbReference>
<reference evidence="9 10" key="1">
    <citation type="submission" date="2019-11" db="EMBL/GenBank/DDBJ databases">
        <title>Novel species isolated from a subtropical stream in China.</title>
        <authorList>
            <person name="Lu H."/>
        </authorList>
    </citation>
    <scope>NUCLEOTIDE SEQUENCE [LARGE SCALE GENOMIC DNA]</scope>
    <source>
        <strain evidence="9 10">FT92W</strain>
    </source>
</reference>
<gene>
    <name evidence="9" type="ORF">GJ700_19000</name>
</gene>
<organism evidence="9 10">
    <name type="scientific">Pseudoduganella rivuli</name>
    <dbReference type="NCBI Taxonomy" id="2666085"/>
    <lineage>
        <taxon>Bacteria</taxon>
        <taxon>Pseudomonadati</taxon>
        <taxon>Pseudomonadota</taxon>
        <taxon>Betaproteobacteria</taxon>
        <taxon>Burkholderiales</taxon>
        <taxon>Oxalobacteraceae</taxon>
        <taxon>Telluria group</taxon>
        <taxon>Pseudoduganella</taxon>
    </lineage>
</organism>
<dbReference type="InterPro" id="IPR004090">
    <property type="entry name" value="Chemotax_Me-accpt_rcpt"/>
</dbReference>
<evidence type="ECO:0000259" key="8">
    <source>
        <dbReference type="PROSITE" id="PS50885"/>
    </source>
</evidence>